<feature type="transmembrane region" description="Helical" evidence="1">
    <location>
        <begin position="12"/>
        <end position="34"/>
    </location>
</feature>
<dbReference type="EMBL" id="PFEN01000039">
    <property type="protein sequence ID" value="PJE69435.1"/>
    <property type="molecule type" value="Genomic_DNA"/>
</dbReference>
<evidence type="ECO:0000259" key="2">
    <source>
        <dbReference type="Pfam" id="PF14341"/>
    </source>
</evidence>
<proteinExistence type="predicted"/>
<evidence type="ECO:0000256" key="1">
    <source>
        <dbReference type="SAM" id="Phobius"/>
    </source>
</evidence>
<evidence type="ECO:0000313" key="3">
    <source>
        <dbReference type="EMBL" id="PJE69435.1"/>
    </source>
</evidence>
<dbReference type="Proteomes" id="UP000236946">
    <property type="component" value="Unassembled WGS sequence"/>
</dbReference>
<gene>
    <name evidence="3" type="ORF">COU98_02080</name>
</gene>
<sequence length="427" mass="45459">MSKIKKNQSGFIVLLFTLIIMTVTVGIVLSISSLTLGQQKISYNVVKSAQAYYTAESGVEDIILRLSKGVQWTTPYTLAVEGGSTNIDVSDAIGGSRTIISNGSVKDRFRKINIVYEVASSQIPFFYGAQAGDGGVEMGNNSRIKGNVFSNGSVVSTSGKGYIDNSVIVAKNGNRIEGLDVGQDALVYSCVKSTIHRDLTYVPPGTKSNCSVTGSTNTRDQEVDSLDLPISLAQVSEWKGEASVNKSLDDYVLTDGATASLGPVQIGDINNPKNLTITNNAHLKITGTIYVTGNVEFSNNAIVELDKNSYGSFIGFIIADGRVTVGNNVILRGSGETGSYLLLLSTNSSLNPSSPAISVGNNAEGVIFYTTSGLIYLSNNMKAREITGYKIKIDNNAEVQYESGLQNAIFSNGPGGSWRVGSWKEVE</sequence>
<comment type="caution">
    <text evidence="3">The sequence shown here is derived from an EMBL/GenBank/DDBJ whole genome shotgun (WGS) entry which is preliminary data.</text>
</comment>
<organism evidence="3 4">
    <name type="scientific">Candidatus Staskawiczbacteria bacterium CG10_big_fil_rev_8_21_14_0_10_38_10</name>
    <dbReference type="NCBI Taxonomy" id="1974891"/>
    <lineage>
        <taxon>Bacteria</taxon>
        <taxon>Candidatus Staskawicziibacteriota</taxon>
    </lineage>
</organism>
<feature type="domain" description="Type 4 fimbrial biogenesis protein PilX N-terminal" evidence="2">
    <location>
        <begin position="9"/>
        <end position="60"/>
    </location>
</feature>
<dbReference type="Pfam" id="PF14341">
    <property type="entry name" value="PilX_N"/>
    <property type="match status" value="1"/>
</dbReference>
<keyword evidence="1" id="KW-1133">Transmembrane helix</keyword>
<keyword evidence="1" id="KW-0472">Membrane</keyword>
<dbReference type="InterPro" id="IPR025746">
    <property type="entry name" value="PilX_N_dom"/>
</dbReference>
<keyword evidence="1" id="KW-0812">Transmembrane</keyword>
<reference evidence="4" key="1">
    <citation type="submission" date="2017-09" db="EMBL/GenBank/DDBJ databases">
        <title>Depth-based differentiation of microbial function through sediment-hosted aquifers and enrichment of novel symbionts in the deep terrestrial subsurface.</title>
        <authorList>
            <person name="Probst A.J."/>
            <person name="Ladd B."/>
            <person name="Jarett J.K."/>
            <person name="Geller-Mcgrath D.E."/>
            <person name="Sieber C.M.K."/>
            <person name="Emerson J.B."/>
            <person name="Anantharaman K."/>
            <person name="Thomas B.C."/>
            <person name="Malmstrom R."/>
            <person name="Stieglmeier M."/>
            <person name="Klingl A."/>
            <person name="Woyke T."/>
            <person name="Ryan C.M."/>
            <person name="Banfield J.F."/>
        </authorList>
    </citation>
    <scope>NUCLEOTIDE SEQUENCE [LARGE SCALE GENOMIC DNA]</scope>
</reference>
<evidence type="ECO:0000313" key="4">
    <source>
        <dbReference type="Proteomes" id="UP000236946"/>
    </source>
</evidence>
<accession>A0A2H9T146</accession>
<name>A0A2H9T146_9BACT</name>
<dbReference type="AlphaFoldDB" id="A0A2H9T146"/>
<protein>
    <recommendedName>
        <fullName evidence="2">Type 4 fimbrial biogenesis protein PilX N-terminal domain-containing protein</fullName>
    </recommendedName>
</protein>